<accession>A0A3P8BGY7</accession>
<evidence type="ECO:0000313" key="2">
    <source>
        <dbReference type="EMBL" id="VDP05975.1"/>
    </source>
</evidence>
<protein>
    <submittedName>
        <fullName evidence="4">Reverse transcriptase domain-containing protein</fullName>
    </submittedName>
</protein>
<feature type="domain" description="Reverse transcriptase" evidence="1">
    <location>
        <begin position="1"/>
        <end position="190"/>
    </location>
</feature>
<dbReference type="InterPro" id="IPR000477">
    <property type="entry name" value="RT_dom"/>
</dbReference>
<dbReference type="PANTHER" id="PTHR35450:SF2">
    <property type="entry name" value="REVERSE TRANSCRIPTASE DOMAIN-CONTAINING PROTEIN"/>
    <property type="match status" value="1"/>
</dbReference>
<dbReference type="InterPro" id="IPR043502">
    <property type="entry name" value="DNA/RNA_pol_sf"/>
</dbReference>
<evidence type="ECO:0000313" key="4">
    <source>
        <dbReference type="WBParaSite" id="HPBE_0001645401-mRNA-1"/>
    </source>
</evidence>
<dbReference type="WBParaSite" id="HPBE_0001645401-mRNA-1">
    <property type="protein sequence ID" value="HPBE_0001645401-mRNA-1"/>
    <property type="gene ID" value="HPBE_0001645401"/>
</dbReference>
<dbReference type="SUPFAM" id="SSF56672">
    <property type="entry name" value="DNA/RNA polymerases"/>
    <property type="match status" value="1"/>
</dbReference>
<dbReference type="Pfam" id="PF00078">
    <property type="entry name" value="RVT_1"/>
    <property type="match status" value="1"/>
</dbReference>
<reference evidence="4" key="2">
    <citation type="submission" date="2019-09" db="UniProtKB">
        <authorList>
            <consortium name="WormBaseParasite"/>
        </authorList>
    </citation>
    <scope>IDENTIFICATION</scope>
</reference>
<dbReference type="PANTHER" id="PTHR35450">
    <property type="entry name" value="REVERSE TRANSCRIPTASE DOMAIN-CONTAINING PROTEIN"/>
    <property type="match status" value="1"/>
</dbReference>
<dbReference type="OrthoDB" id="5875621at2759"/>
<evidence type="ECO:0000313" key="3">
    <source>
        <dbReference type="Proteomes" id="UP000050761"/>
    </source>
</evidence>
<keyword evidence="3" id="KW-1185">Reference proteome</keyword>
<proteinExistence type="predicted"/>
<gene>
    <name evidence="2" type="ORF">HPBE_LOCUS16450</name>
</gene>
<sequence length="635" mass="72288">MLWVDMTKAFHSVSHDPIKWTLSQWGMPYGVRRLLATIMSKESVRYFGYQNGKSVKSAPLEIRNGLMQGDTLSPLLFCLAIVPILDWLHRNVTPLRLRTQTGPGPGVDDSLTIGHIFYMDDLKVYTTSRGDLLKAKDGIPRVAQQLGLRMNPNKCAVNSLNGSAGGDVGDMGEIPVLGANSLYKYLGAEQNTVVAMADVWQRVQVRASAASRRLWLSNPTVRQKVDGYNQIVLPKLKYAISYTSRLYVSKANGGLGLKSVEEELKHTIVYTWCYLASNPDFIIPYTLDTGLQRRSKRSLTFDFQKITRDNGIQSQVIRTPLAHIQVNGRDYAAATPAARAISGLILERWSNTHLQNWKSKEVASRVLAGMEGQPDICLRDSFLWSVKGWVCSHVLRNVWSVQECSLRTKASAFGRHASSSGDQMCRMCHKMRETAEHIVSVCEKWRTNVMVERHDDVARVLYYSLKRKYDLCSVRNNTRLSHVVDNDYVEIHWNMPIATDEHLVHNHPDIMVWDKREKRIWIIEISISWYTRVSRQERRKLHKYGTNSTLAEETVVDDFYPGPNLRAALQRKRKCRVDVIPIVMGTSGECTTNLRRHVNSLKLPDKTDWLIEKLERNAVLGTNRLVKCHLANTDV</sequence>
<evidence type="ECO:0000259" key="1">
    <source>
        <dbReference type="PROSITE" id="PS50878"/>
    </source>
</evidence>
<dbReference type="AlphaFoldDB" id="A0A183G4K2"/>
<reference evidence="2 3" key="1">
    <citation type="submission" date="2018-11" db="EMBL/GenBank/DDBJ databases">
        <authorList>
            <consortium name="Pathogen Informatics"/>
        </authorList>
    </citation>
    <scope>NUCLEOTIDE SEQUENCE [LARGE SCALE GENOMIC DNA]</scope>
</reference>
<accession>A0A183G4K2</accession>
<dbReference type="PROSITE" id="PS50878">
    <property type="entry name" value="RT_POL"/>
    <property type="match status" value="1"/>
</dbReference>
<name>A0A183G4K2_HELPZ</name>
<dbReference type="Proteomes" id="UP000050761">
    <property type="component" value="Unassembled WGS sequence"/>
</dbReference>
<organism evidence="3 4">
    <name type="scientific">Heligmosomoides polygyrus</name>
    <name type="common">Parasitic roundworm</name>
    <dbReference type="NCBI Taxonomy" id="6339"/>
    <lineage>
        <taxon>Eukaryota</taxon>
        <taxon>Metazoa</taxon>
        <taxon>Ecdysozoa</taxon>
        <taxon>Nematoda</taxon>
        <taxon>Chromadorea</taxon>
        <taxon>Rhabditida</taxon>
        <taxon>Rhabditina</taxon>
        <taxon>Rhabditomorpha</taxon>
        <taxon>Strongyloidea</taxon>
        <taxon>Heligmosomidae</taxon>
        <taxon>Heligmosomoides</taxon>
    </lineage>
</organism>
<dbReference type="EMBL" id="UZAH01029423">
    <property type="protein sequence ID" value="VDP05975.1"/>
    <property type="molecule type" value="Genomic_DNA"/>
</dbReference>